<dbReference type="InterPro" id="IPR007658">
    <property type="entry name" value="DUF594"/>
</dbReference>
<reference evidence="4" key="2">
    <citation type="journal article" date="2018" name="BMC Genomics">
        <title>A manually annotated Actinidia chinensis var. chinensis (kiwifruit) genome highlights the challenges associated with draft genomes and gene prediction in plants.</title>
        <authorList>
            <person name="Pilkington S.M."/>
            <person name="Crowhurst R."/>
            <person name="Hilario E."/>
            <person name="Nardozza S."/>
            <person name="Fraser L."/>
            <person name="Peng Y."/>
            <person name="Gunaseelan K."/>
            <person name="Simpson R."/>
            <person name="Tahir J."/>
            <person name="Deroles S.C."/>
            <person name="Templeton K."/>
            <person name="Luo Z."/>
            <person name="Davy M."/>
            <person name="Cheng C."/>
            <person name="McNeilage M."/>
            <person name="Scaglione D."/>
            <person name="Liu Y."/>
            <person name="Zhang Q."/>
            <person name="Datson P."/>
            <person name="De Silva N."/>
            <person name="Gardiner S.E."/>
            <person name="Bassett H."/>
            <person name="Chagne D."/>
            <person name="McCallum J."/>
            <person name="Dzierzon H."/>
            <person name="Deng C."/>
            <person name="Wang Y.Y."/>
            <person name="Barron L."/>
            <person name="Manako K."/>
            <person name="Bowen J."/>
            <person name="Foster T.M."/>
            <person name="Erridge Z.A."/>
            <person name="Tiffin H."/>
            <person name="Waite C.N."/>
            <person name="Davies K.M."/>
            <person name="Grierson E.P."/>
            <person name="Laing W.A."/>
            <person name="Kirk R."/>
            <person name="Chen X."/>
            <person name="Wood M."/>
            <person name="Montefiori M."/>
            <person name="Brummell D.A."/>
            <person name="Schwinn K.E."/>
            <person name="Catanach A."/>
            <person name="Fullerton C."/>
            <person name="Li D."/>
            <person name="Meiyalaghan S."/>
            <person name="Nieuwenhuizen N."/>
            <person name="Read N."/>
            <person name="Prakash R."/>
            <person name="Hunter D."/>
            <person name="Zhang H."/>
            <person name="McKenzie M."/>
            <person name="Knabel M."/>
            <person name="Harris A."/>
            <person name="Allan A.C."/>
            <person name="Gleave A."/>
            <person name="Chen A."/>
            <person name="Janssen B.J."/>
            <person name="Plunkett B."/>
            <person name="Ampomah-Dwamena C."/>
            <person name="Voogd C."/>
            <person name="Leif D."/>
            <person name="Lafferty D."/>
            <person name="Souleyre E.J.F."/>
            <person name="Varkonyi-Gasic E."/>
            <person name="Gambi F."/>
            <person name="Hanley J."/>
            <person name="Yao J.L."/>
            <person name="Cheung J."/>
            <person name="David K.M."/>
            <person name="Warren B."/>
            <person name="Marsh K."/>
            <person name="Snowden K.C."/>
            <person name="Lin-Wang K."/>
            <person name="Brian L."/>
            <person name="Martinez-Sanchez M."/>
            <person name="Wang M."/>
            <person name="Ileperuma N."/>
            <person name="Macnee N."/>
            <person name="Campin R."/>
            <person name="McAtee P."/>
            <person name="Drummond R.S.M."/>
            <person name="Espley R.V."/>
            <person name="Ireland H.S."/>
            <person name="Wu R."/>
            <person name="Atkinson R.G."/>
            <person name="Karunairetnam S."/>
            <person name="Bulley S."/>
            <person name="Chunkath S."/>
            <person name="Hanley Z."/>
            <person name="Storey R."/>
            <person name="Thrimawithana A.H."/>
            <person name="Thomson S."/>
            <person name="David C."/>
            <person name="Testolin R."/>
            <person name="Huang H."/>
            <person name="Hellens R.P."/>
            <person name="Schaffer R.J."/>
        </authorList>
    </citation>
    <scope>NUCLEOTIDE SEQUENCE [LARGE SCALE GENOMIC DNA]</scope>
    <source>
        <strain evidence="4">cv. Red5</strain>
    </source>
</reference>
<dbReference type="Proteomes" id="UP000241394">
    <property type="component" value="Chromosome LG15"/>
</dbReference>
<dbReference type="InParanoid" id="A0A2R6QJ63"/>
<dbReference type="Pfam" id="PF13968">
    <property type="entry name" value="DUF4220"/>
    <property type="match status" value="1"/>
</dbReference>
<sequence length="632" mass="72471">MGLNTAWMLRLWEEWDVRALVLLSFTLQIILYLLGSRRKYVSSLWISIFVWSAYLMADWVATVALGKLSNSQVDRNSSSVNPNKALKATWAPLLLLHLGGPDTITAYSLEDNQLWMRHLLGLVVQAFVAVYVIFMSWRNSWFSFLSLPALMAGLIKYGEKTWVLKSVSNDKSDIVPFGSGSSECLGDGTTKDEYVSALVMAHKLIKEFKHYMVHYNIKRFHFEVNGLNKISQRDGTSSFWDALQLEMGLMYDFFYTKASKTYTKWGSIRRSISFACTMFVLIGFFWIVSKGGNWHEHYSMVDVFITGVLLVGALVLEIYAVTILLFSNWTMLWLIKHNKSEWVIQLGRKFPWLFPMLKNKEWSKMMGQFDLFGFCIKEEKGLLKLLGLLGIPDKFNWQLHTNSVPVPPDLYSMILDYMHHLCTNQHGAESVIAALGFYKQAVYEQIFIGHLATEMCYHDVLVQANTSQNSNTKDGCRILSHYAMYLILECPSVLPLSVSDDQLKLIIDGLKLIVKNAGDVGKACQMLLDKNPTWLSEKQTQGDTKSNDQQVNFMLACKIVLKLKEKQEEERWRILKAMWLRTLLYLAINGSKINHLQQLRQGGELLTLLWFAIPQSDIVDGIDIVKIHDRLK</sequence>
<feature type="transmembrane region" description="Helical" evidence="1">
    <location>
        <begin position="17"/>
        <end position="34"/>
    </location>
</feature>
<evidence type="ECO:0000313" key="4">
    <source>
        <dbReference type="Proteomes" id="UP000241394"/>
    </source>
</evidence>
<reference evidence="3 4" key="1">
    <citation type="submission" date="2017-07" db="EMBL/GenBank/DDBJ databases">
        <title>An improved, manually edited Actinidia chinensis var. chinensis (kiwifruit) genome highlights the challenges associated with draft genomes and gene prediction in plants.</title>
        <authorList>
            <person name="Pilkington S."/>
            <person name="Crowhurst R."/>
            <person name="Hilario E."/>
            <person name="Nardozza S."/>
            <person name="Fraser L."/>
            <person name="Peng Y."/>
            <person name="Gunaseelan K."/>
            <person name="Simpson R."/>
            <person name="Tahir J."/>
            <person name="Deroles S."/>
            <person name="Templeton K."/>
            <person name="Luo Z."/>
            <person name="Davy M."/>
            <person name="Cheng C."/>
            <person name="Mcneilage M."/>
            <person name="Scaglione D."/>
            <person name="Liu Y."/>
            <person name="Zhang Q."/>
            <person name="Datson P."/>
            <person name="De Silva N."/>
            <person name="Gardiner S."/>
            <person name="Bassett H."/>
            <person name="Chagne D."/>
            <person name="Mccallum J."/>
            <person name="Dzierzon H."/>
            <person name="Deng C."/>
            <person name="Wang Y.-Y."/>
            <person name="Barron N."/>
            <person name="Manako K."/>
            <person name="Bowen J."/>
            <person name="Foster T."/>
            <person name="Erridge Z."/>
            <person name="Tiffin H."/>
            <person name="Waite C."/>
            <person name="Davies K."/>
            <person name="Grierson E."/>
            <person name="Laing W."/>
            <person name="Kirk R."/>
            <person name="Chen X."/>
            <person name="Wood M."/>
            <person name="Montefiori M."/>
            <person name="Brummell D."/>
            <person name="Schwinn K."/>
            <person name="Catanach A."/>
            <person name="Fullerton C."/>
            <person name="Li D."/>
            <person name="Meiyalaghan S."/>
            <person name="Nieuwenhuizen N."/>
            <person name="Read N."/>
            <person name="Prakash R."/>
            <person name="Hunter D."/>
            <person name="Zhang H."/>
            <person name="Mckenzie M."/>
            <person name="Knabel M."/>
            <person name="Harris A."/>
            <person name="Allan A."/>
            <person name="Chen A."/>
            <person name="Janssen B."/>
            <person name="Plunkett B."/>
            <person name="Dwamena C."/>
            <person name="Voogd C."/>
            <person name="Leif D."/>
            <person name="Lafferty D."/>
            <person name="Souleyre E."/>
            <person name="Varkonyi-Gasic E."/>
            <person name="Gambi F."/>
            <person name="Hanley J."/>
            <person name="Yao J.-L."/>
            <person name="Cheung J."/>
            <person name="David K."/>
            <person name="Warren B."/>
            <person name="Marsh K."/>
            <person name="Snowden K."/>
            <person name="Lin-Wang K."/>
            <person name="Brian L."/>
            <person name="Martinez-Sanchez M."/>
            <person name="Wang M."/>
            <person name="Ileperuma N."/>
            <person name="Macnee N."/>
            <person name="Campin R."/>
            <person name="Mcatee P."/>
            <person name="Drummond R."/>
            <person name="Espley R."/>
            <person name="Ireland H."/>
            <person name="Wu R."/>
            <person name="Atkinson R."/>
            <person name="Karunairetnam S."/>
            <person name="Bulley S."/>
            <person name="Chunkath S."/>
            <person name="Hanley Z."/>
            <person name="Storey R."/>
            <person name="Thrimawithana A."/>
            <person name="Thomson S."/>
            <person name="David C."/>
            <person name="Testolin R."/>
        </authorList>
    </citation>
    <scope>NUCLEOTIDE SEQUENCE [LARGE SCALE GENOMIC DNA]</scope>
    <source>
        <strain evidence="4">cv. Red5</strain>
        <tissue evidence="3">Young leaf</tissue>
    </source>
</reference>
<dbReference type="PANTHER" id="PTHR31325">
    <property type="entry name" value="OS01G0798800 PROTEIN-RELATED"/>
    <property type="match status" value="1"/>
</dbReference>
<keyword evidence="1" id="KW-0472">Membrane</keyword>
<dbReference type="EMBL" id="NKQK01000015">
    <property type="protein sequence ID" value="PSS09391.1"/>
    <property type="molecule type" value="Genomic_DNA"/>
</dbReference>
<feature type="transmembrane region" description="Helical" evidence="1">
    <location>
        <begin position="303"/>
        <end position="326"/>
    </location>
</feature>
<feature type="transmembrane region" description="Helical" evidence="1">
    <location>
        <begin position="46"/>
        <end position="68"/>
    </location>
</feature>
<feature type="transmembrane region" description="Helical" evidence="1">
    <location>
        <begin position="114"/>
        <end position="134"/>
    </location>
</feature>
<keyword evidence="1" id="KW-0812">Transmembrane</keyword>
<name>A0A2R6QJ63_ACTCC</name>
<gene>
    <name evidence="3" type="ORF">CEY00_Acc16414</name>
</gene>
<feature type="domain" description="DUF4220" evidence="2">
    <location>
        <begin position="51"/>
        <end position="372"/>
    </location>
</feature>
<dbReference type="OrthoDB" id="1689146at2759"/>
<comment type="caution">
    <text evidence="3">The sequence shown here is derived from an EMBL/GenBank/DDBJ whole genome shotgun (WGS) entry which is preliminary data.</text>
</comment>
<evidence type="ECO:0000256" key="1">
    <source>
        <dbReference type="SAM" id="Phobius"/>
    </source>
</evidence>
<dbReference type="STRING" id="1590841.A0A2R6QJ63"/>
<evidence type="ECO:0000259" key="2">
    <source>
        <dbReference type="Pfam" id="PF13968"/>
    </source>
</evidence>
<keyword evidence="4" id="KW-1185">Reference proteome</keyword>
<accession>A0A2R6QJ63</accession>
<dbReference type="InterPro" id="IPR025315">
    <property type="entry name" value="DUF4220"/>
</dbReference>
<dbReference type="Pfam" id="PF04578">
    <property type="entry name" value="DUF594"/>
    <property type="match status" value="1"/>
</dbReference>
<dbReference type="AlphaFoldDB" id="A0A2R6QJ63"/>
<feature type="transmembrane region" description="Helical" evidence="1">
    <location>
        <begin position="271"/>
        <end position="288"/>
    </location>
</feature>
<dbReference type="Gramene" id="PSS09391">
    <property type="protein sequence ID" value="PSS09391"/>
    <property type="gene ID" value="CEY00_Acc16414"/>
</dbReference>
<organism evidence="3 4">
    <name type="scientific">Actinidia chinensis var. chinensis</name>
    <name type="common">Chinese soft-hair kiwi</name>
    <dbReference type="NCBI Taxonomy" id="1590841"/>
    <lineage>
        <taxon>Eukaryota</taxon>
        <taxon>Viridiplantae</taxon>
        <taxon>Streptophyta</taxon>
        <taxon>Embryophyta</taxon>
        <taxon>Tracheophyta</taxon>
        <taxon>Spermatophyta</taxon>
        <taxon>Magnoliopsida</taxon>
        <taxon>eudicotyledons</taxon>
        <taxon>Gunneridae</taxon>
        <taxon>Pentapetalae</taxon>
        <taxon>asterids</taxon>
        <taxon>Ericales</taxon>
        <taxon>Actinidiaceae</taxon>
        <taxon>Actinidia</taxon>
    </lineage>
</organism>
<protein>
    <submittedName>
        <fullName evidence="3">Caspase-10 subunit p12 like</fullName>
    </submittedName>
</protein>
<evidence type="ECO:0000313" key="3">
    <source>
        <dbReference type="EMBL" id="PSS09391.1"/>
    </source>
</evidence>
<dbReference type="OMA" id="YQFYLEE"/>
<keyword evidence="1" id="KW-1133">Transmembrane helix</keyword>
<proteinExistence type="predicted"/>